<reference evidence="12" key="2">
    <citation type="submission" date="2025-08" db="UniProtKB">
        <authorList>
            <consortium name="Ensembl"/>
        </authorList>
    </citation>
    <scope>IDENTIFICATION</scope>
</reference>
<keyword evidence="13" id="KW-1185">Reference proteome</keyword>
<dbReference type="eggNOG" id="ENOG502RYJR">
    <property type="taxonomic scope" value="Eukaryota"/>
</dbReference>
<dbReference type="Pfam" id="PF00001">
    <property type="entry name" value="7tm_1"/>
    <property type="match status" value="1"/>
</dbReference>
<dbReference type="GO" id="GO:0005886">
    <property type="term" value="C:plasma membrane"/>
    <property type="evidence" value="ECO:0007669"/>
    <property type="project" value="UniProtKB-SubCell"/>
</dbReference>
<evidence type="ECO:0000256" key="9">
    <source>
        <dbReference type="RuleBase" id="RU000688"/>
    </source>
</evidence>
<dbReference type="InterPro" id="IPR000276">
    <property type="entry name" value="GPCR_Rhodpsn"/>
</dbReference>
<organism evidence="12 13">
    <name type="scientific">Oreochromis niloticus</name>
    <name type="common">Nile tilapia</name>
    <name type="synonym">Tilapia nilotica</name>
    <dbReference type="NCBI Taxonomy" id="8128"/>
    <lineage>
        <taxon>Eukaryota</taxon>
        <taxon>Metazoa</taxon>
        <taxon>Chordata</taxon>
        <taxon>Craniata</taxon>
        <taxon>Vertebrata</taxon>
        <taxon>Euteleostomi</taxon>
        <taxon>Actinopterygii</taxon>
        <taxon>Neopterygii</taxon>
        <taxon>Teleostei</taxon>
        <taxon>Neoteleostei</taxon>
        <taxon>Acanthomorphata</taxon>
        <taxon>Ovalentaria</taxon>
        <taxon>Cichlomorphae</taxon>
        <taxon>Cichliformes</taxon>
        <taxon>Cichlidae</taxon>
        <taxon>African cichlids</taxon>
        <taxon>Pseudocrenilabrinae</taxon>
        <taxon>Oreochromini</taxon>
        <taxon>Oreochromis</taxon>
    </lineage>
</organism>
<dbReference type="GO" id="GO:0045028">
    <property type="term" value="F:G protein-coupled purinergic nucleotide receptor activity"/>
    <property type="evidence" value="ECO:0007669"/>
    <property type="project" value="TreeGrafter"/>
</dbReference>
<dbReference type="InterPro" id="IPR017452">
    <property type="entry name" value="GPCR_Rhodpsn_7TM"/>
</dbReference>
<dbReference type="PANTHER" id="PTHR24233">
    <property type="entry name" value="P2Y PURINOCEPTOR-RELATED G-PROTEIN COUPLED RECEPTOR"/>
    <property type="match status" value="1"/>
</dbReference>
<proteinExistence type="inferred from homology"/>
<keyword evidence="6 10" id="KW-0472">Membrane</keyword>
<comment type="similarity">
    <text evidence="9">Belongs to the G-protein coupled receptor 1 family.</text>
</comment>
<evidence type="ECO:0000256" key="10">
    <source>
        <dbReference type="SAM" id="Phobius"/>
    </source>
</evidence>
<comment type="subcellular location">
    <subcellularLocation>
        <location evidence="1">Cell membrane</location>
        <topology evidence="1">Multi-pass membrane protein</topology>
    </subcellularLocation>
</comment>
<dbReference type="CDD" id="cd14982">
    <property type="entry name" value="7tmA_purinoceptor-like"/>
    <property type="match status" value="1"/>
</dbReference>
<name>I3JIQ6_ORENI</name>
<feature type="transmembrane region" description="Helical" evidence="10">
    <location>
        <begin position="273"/>
        <end position="292"/>
    </location>
</feature>
<evidence type="ECO:0000256" key="4">
    <source>
        <dbReference type="ARBA" id="ARBA00022989"/>
    </source>
</evidence>
<feature type="transmembrane region" description="Helical" evidence="10">
    <location>
        <begin position="20"/>
        <end position="42"/>
    </location>
</feature>
<evidence type="ECO:0000256" key="8">
    <source>
        <dbReference type="ARBA" id="ARBA00023224"/>
    </source>
</evidence>
<keyword evidence="2" id="KW-1003">Cell membrane</keyword>
<evidence type="ECO:0000259" key="11">
    <source>
        <dbReference type="PROSITE" id="PS50262"/>
    </source>
</evidence>
<reference evidence="13" key="1">
    <citation type="submission" date="2012-01" db="EMBL/GenBank/DDBJ databases">
        <title>The Genome Sequence of Oreochromis niloticus (Nile Tilapia).</title>
        <authorList>
            <consortium name="Broad Institute Genome Assembly Team"/>
            <consortium name="Broad Institute Sequencing Platform"/>
            <person name="Di Palma F."/>
            <person name="Johnson J."/>
            <person name="Lander E.S."/>
            <person name="Lindblad-Toh K."/>
        </authorList>
    </citation>
    <scope>NUCLEOTIDE SEQUENCE [LARGE SCALE GENOMIC DNA]</scope>
</reference>
<dbReference type="PRINTS" id="PR00237">
    <property type="entry name" value="GPCRRHODOPSN"/>
</dbReference>
<keyword evidence="7 9" id="KW-0675">Receptor</keyword>
<evidence type="ECO:0000256" key="7">
    <source>
        <dbReference type="ARBA" id="ARBA00023170"/>
    </source>
</evidence>
<keyword evidence="8 9" id="KW-0807">Transducer</keyword>
<dbReference type="SUPFAM" id="SSF81321">
    <property type="entry name" value="Family A G protein-coupled receptor-like"/>
    <property type="match status" value="1"/>
</dbReference>
<feature type="domain" description="G-protein coupled receptors family 1 profile" evidence="11">
    <location>
        <begin position="34"/>
        <end position="289"/>
    </location>
</feature>
<dbReference type="HOGENOM" id="CLU_009579_8_2_1"/>
<dbReference type="PROSITE" id="PS00237">
    <property type="entry name" value="G_PROTEIN_RECEP_F1_1"/>
    <property type="match status" value="1"/>
</dbReference>
<evidence type="ECO:0000256" key="1">
    <source>
        <dbReference type="ARBA" id="ARBA00004651"/>
    </source>
</evidence>
<evidence type="ECO:0000256" key="2">
    <source>
        <dbReference type="ARBA" id="ARBA00022475"/>
    </source>
</evidence>
<keyword evidence="3 9" id="KW-0812">Transmembrane</keyword>
<feature type="transmembrane region" description="Helical" evidence="10">
    <location>
        <begin position="233"/>
        <end position="250"/>
    </location>
</feature>
<feature type="transmembrane region" description="Helical" evidence="10">
    <location>
        <begin position="63"/>
        <end position="81"/>
    </location>
</feature>
<evidence type="ECO:0000256" key="6">
    <source>
        <dbReference type="ARBA" id="ARBA00023136"/>
    </source>
</evidence>
<evidence type="ECO:0000313" key="12">
    <source>
        <dbReference type="Ensembl" id="ENSONIP00000008750.2"/>
    </source>
</evidence>
<dbReference type="PANTHER" id="PTHR24233:SF11">
    <property type="entry name" value="P2Y PURINOCEPTOR 14-LIKE"/>
    <property type="match status" value="1"/>
</dbReference>
<feature type="transmembrane region" description="Helical" evidence="10">
    <location>
        <begin position="135"/>
        <end position="159"/>
    </location>
</feature>
<feature type="transmembrane region" description="Helical" evidence="10">
    <location>
        <begin position="93"/>
        <end position="114"/>
    </location>
</feature>
<gene>
    <name evidence="12" type="primary">LOC102080969</name>
</gene>
<evidence type="ECO:0000313" key="13">
    <source>
        <dbReference type="Proteomes" id="UP000005207"/>
    </source>
</evidence>
<evidence type="ECO:0000256" key="5">
    <source>
        <dbReference type="ARBA" id="ARBA00023040"/>
    </source>
</evidence>
<sequence length="341" mass="38682">MTSPSNETCEVKDISAKPFFILVHSLVFLVGLPLNGFIMKFYCCRGRKQASSSLKVFLKNLTAADFLFCLCLPLRITYYARSSGIIPSLYCSFGASAFFLNMYASIIFMGYIAANRYLKIVHPSGIRVLQTVRTAHIISAVTWVFLLATAISYSSLYLMTQESLTSNSSRCDPLFSESVKSFFTIIQVLSAIIFLVVFISLVFFYYSTSRRVLQAQQSQLASSEKLLKSRRNMLLLVSIFCVCFVPYHLARLPFTFLWRNCTVGPVLYYLKEVSTMVSVFNICLDPVVYFYLCKAFRAKVRKLSRRANIQQASEESESSKEQFGIVTSTSQTNELLCQHTH</sequence>
<dbReference type="Proteomes" id="UP000005207">
    <property type="component" value="Linkage group LG3"/>
</dbReference>
<dbReference type="PROSITE" id="PS50262">
    <property type="entry name" value="G_PROTEIN_RECEP_F1_2"/>
    <property type="match status" value="1"/>
</dbReference>
<dbReference type="Gene3D" id="1.20.1070.10">
    <property type="entry name" value="Rhodopsin 7-helix transmembrane proteins"/>
    <property type="match status" value="1"/>
</dbReference>
<reference evidence="12" key="3">
    <citation type="submission" date="2025-09" db="UniProtKB">
        <authorList>
            <consortium name="Ensembl"/>
        </authorList>
    </citation>
    <scope>IDENTIFICATION</scope>
</reference>
<dbReference type="GeneTree" id="ENSGT01110000267167"/>
<dbReference type="Ensembl" id="ENSONIT00000008755.2">
    <property type="protein sequence ID" value="ENSONIP00000008750.2"/>
    <property type="gene ID" value="ENSONIG00000006938.2"/>
</dbReference>
<dbReference type="PRINTS" id="PR01157">
    <property type="entry name" value="P2YPURNOCPTR"/>
</dbReference>
<evidence type="ECO:0000256" key="3">
    <source>
        <dbReference type="ARBA" id="ARBA00022692"/>
    </source>
</evidence>
<keyword evidence="4 10" id="KW-1133">Transmembrane helix</keyword>
<accession>I3JIQ6</accession>
<protein>
    <submittedName>
        <fullName evidence="12">P2Y purinoceptor 14-like</fullName>
    </submittedName>
</protein>
<feature type="transmembrane region" description="Helical" evidence="10">
    <location>
        <begin position="182"/>
        <end position="206"/>
    </location>
</feature>
<keyword evidence="5 9" id="KW-0297">G-protein coupled receptor</keyword>
<dbReference type="AlphaFoldDB" id="I3JIQ6"/>